<feature type="compositionally biased region" description="Basic and acidic residues" evidence="1">
    <location>
        <begin position="1387"/>
        <end position="1413"/>
    </location>
</feature>
<feature type="compositionally biased region" description="Polar residues" evidence="1">
    <location>
        <begin position="1347"/>
        <end position="1372"/>
    </location>
</feature>
<feature type="compositionally biased region" description="Gly residues" evidence="1">
    <location>
        <begin position="245"/>
        <end position="256"/>
    </location>
</feature>
<feature type="compositionally biased region" description="Basic and acidic residues" evidence="1">
    <location>
        <begin position="382"/>
        <end position="404"/>
    </location>
</feature>
<feature type="region of interest" description="Disordered" evidence="1">
    <location>
        <begin position="497"/>
        <end position="526"/>
    </location>
</feature>
<feature type="compositionally biased region" description="Basic and acidic residues" evidence="1">
    <location>
        <begin position="1502"/>
        <end position="1514"/>
    </location>
</feature>
<feature type="compositionally biased region" description="Basic and acidic residues" evidence="1">
    <location>
        <begin position="779"/>
        <end position="788"/>
    </location>
</feature>
<feature type="region of interest" description="Disordered" evidence="1">
    <location>
        <begin position="94"/>
        <end position="474"/>
    </location>
</feature>
<feature type="compositionally biased region" description="Pro residues" evidence="1">
    <location>
        <begin position="637"/>
        <end position="646"/>
    </location>
</feature>
<sequence>MKSEQVTFSSSPNPLLAGLRHYAEASPPAVVIVKSPVPDTSSCAGDTDLRPRPQIPPDAHQGAPPDLPLQSPLTLVDRELQEAFQECEEHMASLLVPRPAAAAPPNDEADRRLSVPPPEGEDVGPLKNKSATGGSELSALPPGALTNQDRGEPNSGTQTAEPLTAKREVETFSFRDYILGLTGEGEEGEIAGKQQPPAGSRTGGPHPPVTAPETPHQAATEGRKNDKNAPATSVTVVEIDRSREGCGGGGGGGGEGPASLTDQESGRSGKRGCVGEEGALEEASVAAGSALPLTTPTMPGMIECEGEEGRAAKAQAGGGDGAAESGEPQSPANTDPREPQTATAAGRPDVPLISTETVCSPERKIGASGSEMPAGCCTRTPRNSEEERERDREGERERERERKGGGGLQSHSPGTEGEGEREREGACVRTDDHGDISPASGPLGHSIREEREVGREGERVIGEGEGDRKEGREEQILSRQTAELVAGGAVTDTATVAAPFPERLFEDGRQTGPPRDVGGPVAKQQHGDEIIILDVDNSAEKGSHLQPIRQRSACGPDPLPSLSPLLHTEAGHHTAHIETTVLSCESVPIGAAQDAVITRTQEAAGPQAVSVGVETTRDPADSEKASLLSTPTRSAPSQPPIGPQNPPAEGNNQQVPLSRCLDIQKEPQSAENSVKTSDNMRDTVRGRTQVAKKMAVTEVRKDIPPQTTGDASTIAPGGCSSLPPLTVHESLHHPVTECSSTLQEFSALQKQEPSVGPALGTTASTVGPPQPTKQSSEAEGERKAEGGGEKVPSQGDGSKEAKEQFGQLGTVGMVTEKSAEGLRAEEEGGGADGVHLLPAAECQVADPPKTEQRAKVTAGAEEAPKPVGAGLSGGPSSAPTEKVPKVTTGDSGRSVNDISLQETCPQASLGSGDSAEIDRESDSPGADEKPLNEPASSLPAPCLGVDDKSLTDATTASPQTPLPVQLERVERSAEVPETSTAAEPESPAPGLEGPDPALPKAEGDTQPWFLIRPPMPLFSHLELTVDCDVTAVDGRETQRPAEEGEGLVHDARALEGLAKQARPCDVVPLNAQPDITVEPCKATLPDTMAKIQPVALPSSDPSHSANQSGGLGTSEQLSLDQSTSSVAAAGSCPVALSQSDLALPSKTEQRELGLGPSPESRGQHEGVGSGPCVGANEEGRDGSANQQSAETRGTASSLGSGKQPGNFSDQRGNDGSTDGQDRRARIEGIAAPQGASTHPLAPEADLIPELKRQEHCAVSTDQTKHSSPAGAVETKTGEKQAPRSEPPAPIPGAGSSGQRSGVDVKDQEAETLALVCEDKQAMAEVKEDRAFSTELKESTAKPVKSDVFSQASEAVPQVSPTFSTVAEKSQPGQGEELGTCGSTETVTVEREEQRRGEKREQERGKEEAEKPSEEASIAPVTTESTQTPGNGVTQGGDTSSSSALLSERAESSPSAPDPQQTLRAERALEADGTQARAGPEPCTSPPGGGMLGVTPPEVVVTSRRELHDLVEHDSVTQTLLQDSKSATESHSQTEPATALRDAAALPQPEEQDREHGTKNISDLRPLQSLPSPQADLEFRTPTEELAPPLVGQSQSNDQVECRLSLTEAEERDHTPPPVSPLSGPRVRLPPAPPPEEAPHSLAVPLSSVCSSVRSSCQPVRLRCPPRPDPAVMETSCQPHLV</sequence>
<feature type="compositionally biased region" description="Basic and acidic residues" evidence="1">
    <location>
        <begin position="446"/>
        <end position="474"/>
    </location>
</feature>
<keyword evidence="3" id="KW-1185">Reference proteome</keyword>
<feature type="compositionally biased region" description="Basic and acidic residues" evidence="1">
    <location>
        <begin position="817"/>
        <end position="826"/>
    </location>
</feature>
<feature type="compositionally biased region" description="Basic and acidic residues" evidence="1">
    <location>
        <begin position="418"/>
        <end position="435"/>
    </location>
</feature>
<accession>A0A9Q1HKJ7</accession>
<feature type="region of interest" description="Disordered" evidence="1">
    <location>
        <begin position="602"/>
        <end position="720"/>
    </location>
</feature>
<feature type="region of interest" description="Disordered" evidence="1">
    <location>
        <begin position="741"/>
        <end position="1008"/>
    </location>
</feature>
<feature type="compositionally biased region" description="Polar residues" evidence="1">
    <location>
        <begin position="761"/>
        <end position="775"/>
    </location>
</feature>
<evidence type="ECO:0000313" key="2">
    <source>
        <dbReference type="EMBL" id="KAJ8250200.1"/>
    </source>
</evidence>
<feature type="compositionally biased region" description="Polar residues" evidence="1">
    <location>
        <begin position="666"/>
        <end position="677"/>
    </location>
</feature>
<feature type="compositionally biased region" description="Polar residues" evidence="1">
    <location>
        <begin position="888"/>
        <end position="911"/>
    </location>
</feature>
<feature type="compositionally biased region" description="Basic and acidic residues" evidence="1">
    <location>
        <begin position="615"/>
        <end position="624"/>
    </location>
</feature>
<proteinExistence type="predicted"/>
<feature type="compositionally biased region" description="Polar residues" evidence="1">
    <location>
        <begin position="741"/>
        <end position="752"/>
    </location>
</feature>
<feature type="compositionally biased region" description="Polar residues" evidence="1">
    <location>
        <begin position="1515"/>
        <end position="1535"/>
    </location>
</feature>
<feature type="region of interest" description="Disordered" evidence="1">
    <location>
        <begin position="35"/>
        <end position="71"/>
    </location>
</feature>
<feature type="region of interest" description="Disordered" evidence="1">
    <location>
        <begin position="1326"/>
        <end position="1642"/>
    </location>
</feature>
<feature type="compositionally biased region" description="Polar residues" evidence="1">
    <location>
        <begin position="1099"/>
        <end position="1126"/>
    </location>
</feature>
<gene>
    <name evidence="2" type="ORF">COCON_G00221220</name>
</gene>
<reference evidence="2" key="1">
    <citation type="journal article" date="2023" name="Science">
        <title>Genome structures resolve the early diversification of teleost fishes.</title>
        <authorList>
            <person name="Parey E."/>
            <person name="Louis A."/>
            <person name="Montfort J."/>
            <person name="Bouchez O."/>
            <person name="Roques C."/>
            <person name="Iampietro C."/>
            <person name="Lluch J."/>
            <person name="Castinel A."/>
            <person name="Donnadieu C."/>
            <person name="Desvignes T."/>
            <person name="Floi Bucao C."/>
            <person name="Jouanno E."/>
            <person name="Wen M."/>
            <person name="Mejri S."/>
            <person name="Dirks R."/>
            <person name="Jansen H."/>
            <person name="Henkel C."/>
            <person name="Chen W.J."/>
            <person name="Zahm M."/>
            <person name="Cabau C."/>
            <person name="Klopp C."/>
            <person name="Thompson A.W."/>
            <person name="Robinson-Rechavi M."/>
            <person name="Braasch I."/>
            <person name="Lecointre G."/>
            <person name="Bobe J."/>
            <person name="Postlethwait J.H."/>
            <person name="Berthelot C."/>
            <person name="Roest Crollius H."/>
            <person name="Guiguen Y."/>
        </authorList>
    </citation>
    <scope>NUCLEOTIDE SEQUENCE</scope>
    <source>
        <strain evidence="2">Concon-B</strain>
    </source>
</reference>
<protein>
    <submittedName>
        <fullName evidence="2">Uncharacterized protein</fullName>
    </submittedName>
</protein>
<organism evidence="2 3">
    <name type="scientific">Conger conger</name>
    <name type="common">Conger eel</name>
    <name type="synonym">Muraena conger</name>
    <dbReference type="NCBI Taxonomy" id="82655"/>
    <lineage>
        <taxon>Eukaryota</taxon>
        <taxon>Metazoa</taxon>
        <taxon>Chordata</taxon>
        <taxon>Craniata</taxon>
        <taxon>Vertebrata</taxon>
        <taxon>Euteleostomi</taxon>
        <taxon>Actinopterygii</taxon>
        <taxon>Neopterygii</taxon>
        <taxon>Teleostei</taxon>
        <taxon>Anguilliformes</taxon>
        <taxon>Congridae</taxon>
        <taxon>Conger</taxon>
    </lineage>
</organism>
<feature type="compositionally biased region" description="Basic and acidic residues" evidence="1">
    <location>
        <begin position="1326"/>
        <end position="1339"/>
    </location>
</feature>
<evidence type="ECO:0000256" key="1">
    <source>
        <dbReference type="SAM" id="MobiDB-lite"/>
    </source>
</evidence>
<feature type="compositionally biased region" description="Basic and acidic residues" evidence="1">
    <location>
        <begin position="916"/>
        <end position="931"/>
    </location>
</feature>
<feature type="region of interest" description="Disordered" evidence="1">
    <location>
        <begin position="1094"/>
        <end position="1306"/>
    </location>
</feature>
<feature type="compositionally biased region" description="Polar residues" evidence="1">
    <location>
        <begin position="1183"/>
        <end position="1218"/>
    </location>
</feature>
<name>A0A9Q1HKJ7_CONCO</name>
<feature type="compositionally biased region" description="Polar residues" evidence="1">
    <location>
        <begin position="1421"/>
        <end position="1438"/>
    </location>
</feature>
<dbReference type="Proteomes" id="UP001152803">
    <property type="component" value="Unassembled WGS sequence"/>
</dbReference>
<dbReference type="OrthoDB" id="10255048at2759"/>
<evidence type="ECO:0000313" key="3">
    <source>
        <dbReference type="Proteomes" id="UP001152803"/>
    </source>
</evidence>
<comment type="caution">
    <text evidence="2">The sequence shown here is derived from an EMBL/GenBank/DDBJ whole genome shotgun (WGS) entry which is preliminary data.</text>
</comment>
<dbReference type="EMBL" id="JAFJMO010000018">
    <property type="protein sequence ID" value="KAJ8250200.1"/>
    <property type="molecule type" value="Genomic_DNA"/>
</dbReference>
<feature type="compositionally biased region" description="Low complexity" evidence="1">
    <location>
        <begin position="1439"/>
        <end position="1454"/>
    </location>
</feature>